<dbReference type="Pfam" id="PF00493">
    <property type="entry name" value="MCM"/>
    <property type="match status" value="1"/>
</dbReference>
<name>A0AAD8L1Y8_TARER</name>
<dbReference type="Gene3D" id="3.40.50.300">
    <property type="entry name" value="P-loop containing nucleotide triphosphate hydrolases"/>
    <property type="match status" value="1"/>
</dbReference>
<keyword evidence="2" id="KW-0067">ATP-binding</keyword>
<proteinExistence type="predicted"/>
<accession>A0AAD8L1Y8</accession>
<sequence length="148" mass="16911">MGLTRYLFEVFAVNTPVRHTFLRFIQDEGVGRRAYVQLINLIRWTSQIGQLYMKVIEQQTVNIAKARITTSLNARTAVLVVANHTCAKDGLFLSKVEACVNSVILVGYYCGRYAIYFLKVVEQGGRGLLMYVYCSICLLMFVDGYKYR</sequence>
<keyword evidence="5" id="KW-1185">Reference proteome</keyword>
<dbReference type="GO" id="GO:0005524">
    <property type="term" value="F:ATP binding"/>
    <property type="evidence" value="ECO:0007669"/>
    <property type="project" value="UniProtKB-KW"/>
</dbReference>
<comment type="caution">
    <text evidence="4">The sequence shown here is derived from an EMBL/GenBank/DDBJ whole genome shotgun (WGS) entry which is preliminary data.</text>
</comment>
<dbReference type="Proteomes" id="UP001229421">
    <property type="component" value="Unassembled WGS sequence"/>
</dbReference>
<gene>
    <name evidence="4" type="ORF">QVD17_12185</name>
</gene>
<feature type="domain" description="MCM C-terminal AAA(+) ATPase" evidence="3">
    <location>
        <begin position="53"/>
        <end position="85"/>
    </location>
</feature>
<evidence type="ECO:0000313" key="4">
    <source>
        <dbReference type="EMBL" id="KAK1429880.1"/>
    </source>
</evidence>
<dbReference type="EMBL" id="JAUHHV010000003">
    <property type="protein sequence ID" value="KAK1429880.1"/>
    <property type="molecule type" value="Genomic_DNA"/>
</dbReference>
<protein>
    <recommendedName>
        <fullName evidence="3">MCM C-terminal AAA(+) ATPase domain-containing protein</fullName>
    </recommendedName>
</protein>
<keyword evidence="1" id="KW-0547">Nucleotide-binding</keyword>
<evidence type="ECO:0000313" key="5">
    <source>
        <dbReference type="Proteomes" id="UP001229421"/>
    </source>
</evidence>
<evidence type="ECO:0000256" key="1">
    <source>
        <dbReference type="ARBA" id="ARBA00022741"/>
    </source>
</evidence>
<dbReference type="GO" id="GO:0003677">
    <property type="term" value="F:DNA binding"/>
    <property type="evidence" value="ECO:0007669"/>
    <property type="project" value="InterPro"/>
</dbReference>
<reference evidence="4" key="1">
    <citation type="journal article" date="2023" name="bioRxiv">
        <title>Improved chromosome-level genome assembly for marigold (Tagetes erecta).</title>
        <authorList>
            <person name="Jiang F."/>
            <person name="Yuan L."/>
            <person name="Wang S."/>
            <person name="Wang H."/>
            <person name="Xu D."/>
            <person name="Wang A."/>
            <person name="Fan W."/>
        </authorList>
    </citation>
    <scope>NUCLEOTIDE SEQUENCE</scope>
    <source>
        <strain evidence="4">WSJ</strain>
        <tissue evidence="4">Leaf</tissue>
    </source>
</reference>
<evidence type="ECO:0000256" key="2">
    <source>
        <dbReference type="ARBA" id="ARBA00022840"/>
    </source>
</evidence>
<dbReference type="InterPro" id="IPR001208">
    <property type="entry name" value="MCM_dom"/>
</dbReference>
<evidence type="ECO:0000259" key="3">
    <source>
        <dbReference type="Pfam" id="PF00493"/>
    </source>
</evidence>
<dbReference type="AlphaFoldDB" id="A0AAD8L1Y8"/>
<dbReference type="InterPro" id="IPR027417">
    <property type="entry name" value="P-loop_NTPase"/>
</dbReference>
<organism evidence="4 5">
    <name type="scientific">Tagetes erecta</name>
    <name type="common">African marigold</name>
    <dbReference type="NCBI Taxonomy" id="13708"/>
    <lineage>
        <taxon>Eukaryota</taxon>
        <taxon>Viridiplantae</taxon>
        <taxon>Streptophyta</taxon>
        <taxon>Embryophyta</taxon>
        <taxon>Tracheophyta</taxon>
        <taxon>Spermatophyta</taxon>
        <taxon>Magnoliopsida</taxon>
        <taxon>eudicotyledons</taxon>
        <taxon>Gunneridae</taxon>
        <taxon>Pentapetalae</taxon>
        <taxon>asterids</taxon>
        <taxon>campanulids</taxon>
        <taxon>Asterales</taxon>
        <taxon>Asteraceae</taxon>
        <taxon>Asteroideae</taxon>
        <taxon>Heliantheae alliance</taxon>
        <taxon>Tageteae</taxon>
        <taxon>Tagetes</taxon>
    </lineage>
</organism>